<dbReference type="RefSeq" id="WP_075199723.1">
    <property type="nucleotide sequence ID" value="NZ_CP187984.1"/>
</dbReference>
<feature type="domain" description="GP-PDE" evidence="2">
    <location>
        <begin position="21"/>
        <end position="287"/>
    </location>
</feature>
<dbReference type="PROSITE" id="PS51704">
    <property type="entry name" value="GP_PDE"/>
    <property type="match status" value="1"/>
</dbReference>
<sequence length="288" mass="31308">MIRVSLAALLLTTATLACASPQLIAHRGGTGDAPENTLPAIALALQNRADAIWVTVQLSKDGVPVLYRPSDLSALTNSSGPISRFTAQELGAVDAGWKWGDNTHPWRGKGATIPTLESVLQKWPQTPFYIDIKSPDAAPDVMGRQLLAVLEKTHSLGRVRVYSTEDKYLQTLPPAIARFVTRSETRTRLANVSLAHQCPAPGADEPSRWYGLELNRKVEVVEKFTLGEGVSPATLTWDKEAMDCFRAHGDAHIILFGVNSPQDYQKAVELNADGVMVDSPAQFSARAR</sequence>
<evidence type="ECO:0000256" key="1">
    <source>
        <dbReference type="SAM" id="SignalP"/>
    </source>
</evidence>
<organism evidence="3">
    <name type="scientific">Cronobacter turicensis</name>
    <dbReference type="NCBI Taxonomy" id="413502"/>
    <lineage>
        <taxon>Bacteria</taxon>
        <taxon>Pseudomonadati</taxon>
        <taxon>Pseudomonadota</taxon>
        <taxon>Gammaproteobacteria</taxon>
        <taxon>Enterobacterales</taxon>
        <taxon>Enterobacteriaceae</taxon>
        <taxon>Cronobacter</taxon>
    </lineage>
</organism>
<dbReference type="EMBL" id="MSAG01000056">
    <property type="protein sequence ID" value="PUX16105.1"/>
    <property type="molecule type" value="Genomic_DNA"/>
</dbReference>
<dbReference type="Pfam" id="PF03009">
    <property type="entry name" value="GDPD"/>
    <property type="match status" value="1"/>
</dbReference>
<gene>
    <name evidence="3" type="ORF">BS411_21720</name>
</gene>
<dbReference type="GO" id="GO:0006629">
    <property type="term" value="P:lipid metabolic process"/>
    <property type="evidence" value="ECO:0007669"/>
    <property type="project" value="InterPro"/>
</dbReference>
<dbReference type="AlphaFoldDB" id="A0A2T7AVI1"/>
<protein>
    <submittedName>
        <fullName evidence="3">Glycerophosphodiester phosphodiesterase</fullName>
    </submittedName>
</protein>
<dbReference type="InterPro" id="IPR017946">
    <property type="entry name" value="PLC-like_Pdiesterase_TIM-brl"/>
</dbReference>
<proteinExistence type="predicted"/>
<dbReference type="PANTHER" id="PTHR46211:SF10">
    <property type="entry name" value="EXPORTED PROTEIN"/>
    <property type="match status" value="1"/>
</dbReference>
<dbReference type="GO" id="GO:0008081">
    <property type="term" value="F:phosphoric diester hydrolase activity"/>
    <property type="evidence" value="ECO:0007669"/>
    <property type="project" value="InterPro"/>
</dbReference>
<evidence type="ECO:0000259" key="2">
    <source>
        <dbReference type="PROSITE" id="PS51704"/>
    </source>
</evidence>
<feature type="chain" id="PRO_5015698753" evidence="1">
    <location>
        <begin position="20"/>
        <end position="288"/>
    </location>
</feature>
<dbReference type="SUPFAM" id="SSF51695">
    <property type="entry name" value="PLC-like phosphodiesterases"/>
    <property type="match status" value="1"/>
</dbReference>
<evidence type="ECO:0000313" key="3">
    <source>
        <dbReference type="EMBL" id="PUX16105.1"/>
    </source>
</evidence>
<comment type="caution">
    <text evidence="3">The sequence shown here is derived from an EMBL/GenBank/DDBJ whole genome shotgun (WGS) entry which is preliminary data.</text>
</comment>
<reference evidence="3" key="1">
    <citation type="submission" date="2016-12" db="EMBL/GenBank/DDBJ databases">
        <title>Analysis of the Molecular Diversity Among Cronobacter Species Isolated from Filth Flies Using a Pan Genomic DNA Microarray.</title>
        <authorList>
            <person name="Pava-Ripoll M."/>
            <person name="Tall B."/>
            <person name="Farber J."/>
            <person name="Fanning S."/>
            <person name="Lehner A."/>
            <person name="Stephan R."/>
            <person name="Pagotto F."/>
            <person name="Iverson C."/>
            <person name="Ziobro G."/>
            <person name="Miller A."/>
            <person name="Pearson R."/>
            <person name="Yan Q."/>
            <person name="Kim M."/>
            <person name="Jeong S."/>
            <person name="Park J."/>
            <person name="Jun S."/>
            <person name="Choi H."/>
            <person name="Chung T."/>
            <person name="Yoo Y."/>
            <person name="Park E."/>
            <person name="Hwang S."/>
            <person name="Lee B."/>
            <person name="Sathyamoorthy V."/>
            <person name="Carter L."/>
            <person name="Mammel M."/>
            <person name="Jackson S."/>
            <person name="Kothary M."/>
            <person name="Patel I."/>
            <person name="Grim C."/>
            <person name="Gopinath G."/>
            <person name="Gangiredla J."/>
            <person name="Chase H."/>
        </authorList>
    </citation>
    <scope>NUCLEOTIDE SEQUENCE [LARGE SCALE GENOMIC DNA]</scope>
    <source>
        <strain evidence="3">MOD1-Sh41s</strain>
    </source>
</reference>
<dbReference type="PANTHER" id="PTHR46211">
    <property type="entry name" value="GLYCEROPHOSPHORYL DIESTER PHOSPHODIESTERASE"/>
    <property type="match status" value="1"/>
</dbReference>
<dbReference type="Gene3D" id="3.20.20.190">
    <property type="entry name" value="Phosphatidylinositol (PI) phosphodiesterase"/>
    <property type="match status" value="1"/>
</dbReference>
<keyword evidence="1" id="KW-0732">Signal</keyword>
<name>A0A2T7AVI1_9ENTR</name>
<accession>A0A2T7AVI1</accession>
<feature type="signal peptide" evidence="1">
    <location>
        <begin position="1"/>
        <end position="19"/>
    </location>
</feature>
<dbReference type="InterPro" id="IPR030395">
    <property type="entry name" value="GP_PDE_dom"/>
</dbReference>
<dbReference type="OrthoDB" id="9795622at2"/>
<dbReference type="PROSITE" id="PS51257">
    <property type="entry name" value="PROKAR_LIPOPROTEIN"/>
    <property type="match status" value="1"/>
</dbReference>